<feature type="region of interest" description="Disordered" evidence="1">
    <location>
        <begin position="11"/>
        <end position="121"/>
    </location>
</feature>
<keyword evidence="3" id="KW-1185">Reference proteome</keyword>
<evidence type="ECO:0000313" key="2">
    <source>
        <dbReference type="EMBL" id="KAK0714136.1"/>
    </source>
</evidence>
<dbReference type="GeneID" id="85323494"/>
<feature type="compositionally biased region" description="Basic and acidic residues" evidence="1">
    <location>
        <begin position="33"/>
        <end position="57"/>
    </location>
</feature>
<evidence type="ECO:0000313" key="3">
    <source>
        <dbReference type="Proteomes" id="UP001172101"/>
    </source>
</evidence>
<organism evidence="2 3">
    <name type="scientific">Lasiosphaeria miniovina</name>
    <dbReference type="NCBI Taxonomy" id="1954250"/>
    <lineage>
        <taxon>Eukaryota</taxon>
        <taxon>Fungi</taxon>
        <taxon>Dikarya</taxon>
        <taxon>Ascomycota</taxon>
        <taxon>Pezizomycotina</taxon>
        <taxon>Sordariomycetes</taxon>
        <taxon>Sordariomycetidae</taxon>
        <taxon>Sordariales</taxon>
        <taxon>Lasiosphaeriaceae</taxon>
        <taxon>Lasiosphaeria</taxon>
    </lineage>
</organism>
<comment type="caution">
    <text evidence="2">The sequence shown here is derived from an EMBL/GenBank/DDBJ whole genome shotgun (WGS) entry which is preliminary data.</text>
</comment>
<gene>
    <name evidence="2" type="ORF">B0T26DRAFT_678379</name>
</gene>
<protein>
    <submittedName>
        <fullName evidence="2">Uncharacterized protein</fullName>
    </submittedName>
</protein>
<proteinExistence type="predicted"/>
<accession>A0AA40AE25</accession>
<dbReference type="EMBL" id="JAUIRO010000005">
    <property type="protein sequence ID" value="KAK0714136.1"/>
    <property type="molecule type" value="Genomic_DNA"/>
</dbReference>
<feature type="compositionally biased region" description="Basic and acidic residues" evidence="1">
    <location>
        <begin position="12"/>
        <end position="26"/>
    </location>
</feature>
<dbReference type="RefSeq" id="XP_060295458.1">
    <property type="nucleotide sequence ID" value="XM_060440224.1"/>
</dbReference>
<sequence>MGQILSLLACGGHDKHYGGTRGDRTQRRISRINTDRQEQRALRRQGREAGEELPEARRTRKRQERADEKKARQSAAAAEGHSPKRSGEHRSRRHSRHVSWHPGGQTGEQSSRSRRRSGHHGQSWICLLAPRPHPARDVITSEAALERFPTGLSALGRVPHLSMVQPAKGTHWLITTVGLTSPENGRLNFGIRDGEFTGGATGMHPGCSHDNLDDTTDTASPTLFAWQQVFAELVVPAVPTDEASSTLSQYPVRLGKHSAVDLGNPDIHAVCVTDGLLKDRGADPDIVVKGKRAVDVLLGGAKRYSQGAQERLAKYSALLRASGSGGETKTLVVCQSRRD</sequence>
<reference evidence="2" key="1">
    <citation type="submission" date="2023-06" db="EMBL/GenBank/DDBJ databases">
        <title>Genome-scale phylogeny and comparative genomics of the fungal order Sordariales.</title>
        <authorList>
            <consortium name="Lawrence Berkeley National Laboratory"/>
            <person name="Hensen N."/>
            <person name="Bonometti L."/>
            <person name="Westerberg I."/>
            <person name="Brannstrom I.O."/>
            <person name="Guillou S."/>
            <person name="Cros-Aarteil S."/>
            <person name="Calhoun S."/>
            <person name="Haridas S."/>
            <person name="Kuo A."/>
            <person name="Mondo S."/>
            <person name="Pangilinan J."/>
            <person name="Riley R."/>
            <person name="LaButti K."/>
            <person name="Andreopoulos B."/>
            <person name="Lipzen A."/>
            <person name="Chen C."/>
            <person name="Yanf M."/>
            <person name="Daum C."/>
            <person name="Ng V."/>
            <person name="Clum A."/>
            <person name="Steindorff A."/>
            <person name="Ohm R."/>
            <person name="Martin F."/>
            <person name="Silar P."/>
            <person name="Natvig D."/>
            <person name="Lalanne C."/>
            <person name="Gautier V."/>
            <person name="Ament-velasquez S.L."/>
            <person name="Kruys A."/>
            <person name="Hutchinson M.I."/>
            <person name="Powell A.J."/>
            <person name="Barry K."/>
            <person name="Miller A.N."/>
            <person name="Grigoriev I.V."/>
            <person name="Debuchy R."/>
            <person name="Gladieux P."/>
            <person name="Thoren M.H."/>
            <person name="Johannesson H."/>
        </authorList>
    </citation>
    <scope>NUCLEOTIDE SEQUENCE</scope>
    <source>
        <strain evidence="2">SMH2392-1A</strain>
    </source>
</reference>
<evidence type="ECO:0000256" key="1">
    <source>
        <dbReference type="SAM" id="MobiDB-lite"/>
    </source>
</evidence>
<feature type="compositionally biased region" description="Basic residues" evidence="1">
    <location>
        <begin position="90"/>
        <end position="99"/>
    </location>
</feature>
<dbReference type="Proteomes" id="UP001172101">
    <property type="component" value="Unassembled WGS sequence"/>
</dbReference>
<name>A0AA40AE25_9PEZI</name>
<dbReference type="AlphaFoldDB" id="A0AA40AE25"/>